<proteinExistence type="predicted"/>
<gene>
    <name evidence="1" type="ORF">Q7C36_006716</name>
</gene>
<evidence type="ECO:0000313" key="1">
    <source>
        <dbReference type="EMBL" id="KAK2854847.1"/>
    </source>
</evidence>
<evidence type="ECO:0000313" key="2">
    <source>
        <dbReference type="Proteomes" id="UP001187315"/>
    </source>
</evidence>
<name>A0AA88NES8_TACVA</name>
<protein>
    <submittedName>
        <fullName evidence="1">Uncharacterized protein</fullName>
    </submittedName>
</protein>
<keyword evidence="2" id="KW-1185">Reference proteome</keyword>
<accession>A0AA88NES8</accession>
<organism evidence="1 2">
    <name type="scientific">Tachysurus vachellii</name>
    <name type="common">Darkbarbel catfish</name>
    <name type="synonym">Pelteobagrus vachellii</name>
    <dbReference type="NCBI Taxonomy" id="175792"/>
    <lineage>
        <taxon>Eukaryota</taxon>
        <taxon>Metazoa</taxon>
        <taxon>Chordata</taxon>
        <taxon>Craniata</taxon>
        <taxon>Vertebrata</taxon>
        <taxon>Euteleostomi</taxon>
        <taxon>Actinopterygii</taxon>
        <taxon>Neopterygii</taxon>
        <taxon>Teleostei</taxon>
        <taxon>Ostariophysi</taxon>
        <taxon>Siluriformes</taxon>
        <taxon>Bagridae</taxon>
        <taxon>Tachysurus</taxon>
    </lineage>
</organism>
<comment type="caution">
    <text evidence="1">The sequence shown here is derived from an EMBL/GenBank/DDBJ whole genome shotgun (WGS) entry which is preliminary data.</text>
</comment>
<dbReference type="AlphaFoldDB" id="A0AA88NES8"/>
<sequence>MLGFDQQEKSRKWQYARVEDVDSLFLRDASTPGPVEDTATHDGLVEDSVRHYVGGEHCPFYCDPTLLCPLRALLNTMVQWRTLPSPPLAPVDVPLLLDL</sequence>
<dbReference type="Proteomes" id="UP001187315">
    <property type="component" value="Unassembled WGS sequence"/>
</dbReference>
<reference evidence="1" key="1">
    <citation type="submission" date="2023-08" db="EMBL/GenBank/DDBJ databases">
        <title>Pelteobagrus vachellii genome.</title>
        <authorList>
            <person name="Liu H."/>
        </authorList>
    </citation>
    <scope>NUCLEOTIDE SEQUENCE</scope>
    <source>
        <strain evidence="1">PRFRI_2022a</strain>
        <tissue evidence="1">Muscle</tissue>
    </source>
</reference>
<dbReference type="EMBL" id="JAVHJS010000006">
    <property type="protein sequence ID" value="KAK2854847.1"/>
    <property type="molecule type" value="Genomic_DNA"/>
</dbReference>